<dbReference type="Gene3D" id="3.40.50.720">
    <property type="entry name" value="NAD(P)-binding Rossmann-like Domain"/>
    <property type="match status" value="1"/>
</dbReference>
<accession>A0A382HL07</accession>
<evidence type="ECO:0000313" key="2">
    <source>
        <dbReference type="EMBL" id="SVB87597.1"/>
    </source>
</evidence>
<reference evidence="2" key="1">
    <citation type="submission" date="2018-05" db="EMBL/GenBank/DDBJ databases">
        <authorList>
            <person name="Lanie J.A."/>
            <person name="Ng W.-L."/>
            <person name="Kazmierczak K.M."/>
            <person name="Andrzejewski T.M."/>
            <person name="Davidsen T.M."/>
            <person name="Wayne K.J."/>
            <person name="Tettelin H."/>
            <person name="Glass J.I."/>
            <person name="Rusch D."/>
            <person name="Podicherti R."/>
            <person name="Tsui H.-C.T."/>
            <person name="Winkler M.E."/>
        </authorList>
    </citation>
    <scope>NUCLEOTIDE SEQUENCE</scope>
</reference>
<evidence type="ECO:0000259" key="1">
    <source>
        <dbReference type="Pfam" id="PF03435"/>
    </source>
</evidence>
<dbReference type="SUPFAM" id="SSF51735">
    <property type="entry name" value="NAD(P)-binding Rossmann-fold domains"/>
    <property type="match status" value="1"/>
</dbReference>
<gene>
    <name evidence="2" type="ORF">METZ01_LOCUS240451</name>
</gene>
<sequence length="372" mass="41240">MEKVLLVGTGNVGSHILEFIARDENKLEWVIGDIDENRARLYCNNASIGAAHHGKHPVFHPREVDLLNIEKTADLIKKEKPIAVINCTVLHTWHLIRKLPEKLYAKISSAGLGAWLPCQLTLGMNLAKAIKESGECPYYINTSLSCLTNPVMGKIGLAPTIGIGNVDLIAPAIITYLSQKTGVHRSKIDIRLVCHHQHWVYPREAGYQSGAPYFLKIMINGEVITDQFDTKKIMYDAVKMYPGDISFTTVSASSTIKNLKAMINDEGISTHSPGPNGLPGGYPVILDAKGAKVNLPDEISLEEAIRINEEAGKLDSIERIKNDGTVVFTDYAYEIMKDTLGFDCHSFKPEESENLAFEQMARFKELSNKHIN</sequence>
<protein>
    <recommendedName>
        <fullName evidence="1">Saccharopine dehydrogenase NADP binding domain-containing protein</fullName>
    </recommendedName>
</protein>
<dbReference type="InterPro" id="IPR036291">
    <property type="entry name" value="NAD(P)-bd_dom_sf"/>
</dbReference>
<dbReference type="EMBL" id="UINC01061723">
    <property type="protein sequence ID" value="SVB87597.1"/>
    <property type="molecule type" value="Genomic_DNA"/>
</dbReference>
<dbReference type="InterPro" id="IPR005097">
    <property type="entry name" value="Sacchrp_dh_NADP-bd"/>
</dbReference>
<name>A0A382HL07_9ZZZZ</name>
<proteinExistence type="predicted"/>
<organism evidence="2">
    <name type="scientific">marine metagenome</name>
    <dbReference type="NCBI Taxonomy" id="408172"/>
    <lineage>
        <taxon>unclassified sequences</taxon>
        <taxon>metagenomes</taxon>
        <taxon>ecological metagenomes</taxon>
    </lineage>
</organism>
<dbReference type="Pfam" id="PF03435">
    <property type="entry name" value="Sacchrp_dh_NADP"/>
    <property type="match status" value="1"/>
</dbReference>
<feature type="domain" description="Saccharopine dehydrogenase NADP binding" evidence="1">
    <location>
        <begin position="4"/>
        <end position="89"/>
    </location>
</feature>
<dbReference type="AlphaFoldDB" id="A0A382HL07"/>